<dbReference type="PROSITE" id="PS50082">
    <property type="entry name" value="WD_REPEATS_2"/>
    <property type="match status" value="3"/>
</dbReference>
<name>A0ABP5LW08_9ACTN</name>
<evidence type="ECO:0000256" key="3">
    <source>
        <dbReference type="ARBA" id="ARBA00022737"/>
    </source>
</evidence>
<dbReference type="InterPro" id="IPR019775">
    <property type="entry name" value="WD40_repeat_CS"/>
</dbReference>
<protein>
    <recommendedName>
        <fullName evidence="9">Protein kinase domain-containing protein</fullName>
    </recommendedName>
</protein>
<dbReference type="InterPro" id="IPR000719">
    <property type="entry name" value="Prot_kinase_dom"/>
</dbReference>
<dbReference type="SUPFAM" id="SSF56112">
    <property type="entry name" value="Protein kinase-like (PK-like)"/>
    <property type="match status" value="1"/>
</dbReference>
<dbReference type="Gene3D" id="3.30.200.20">
    <property type="entry name" value="Phosphorylase Kinase, domain 1"/>
    <property type="match status" value="1"/>
</dbReference>
<dbReference type="EMBL" id="BAAANT010000043">
    <property type="protein sequence ID" value="GAA2154814.1"/>
    <property type="molecule type" value="Genomic_DNA"/>
</dbReference>
<gene>
    <name evidence="10" type="ORF">GCM10009760_54090</name>
</gene>
<keyword evidence="3" id="KW-0677">Repeat</keyword>
<dbReference type="InterPro" id="IPR015943">
    <property type="entry name" value="WD40/YVTN_repeat-like_dom_sf"/>
</dbReference>
<dbReference type="Proteomes" id="UP001422759">
    <property type="component" value="Unassembled WGS sequence"/>
</dbReference>
<feature type="repeat" description="WD" evidence="7">
    <location>
        <begin position="636"/>
        <end position="663"/>
    </location>
</feature>
<proteinExistence type="predicted"/>
<evidence type="ECO:0000256" key="1">
    <source>
        <dbReference type="ARBA" id="ARBA00022574"/>
    </source>
</evidence>
<dbReference type="InterPro" id="IPR011009">
    <property type="entry name" value="Kinase-like_dom_sf"/>
</dbReference>
<dbReference type="RefSeq" id="WP_344468590.1">
    <property type="nucleotide sequence ID" value="NZ_BAAANT010000043.1"/>
</dbReference>
<dbReference type="Gene3D" id="1.10.510.10">
    <property type="entry name" value="Transferase(Phosphotransferase) domain 1"/>
    <property type="match status" value="1"/>
</dbReference>
<sequence>MDALLPGDPRWVGPYQLDGRLGAGGMGQVYLASSPGGRKVAVKVIRPELADTPQFRTRFVREVDAARQVGGFHTAQVVDADPDAPSPWLATAYIPGPTLQQVVTTHGPLTPDAVLRLGAGLAEGLTAIHRCGLVHRDLKPGNVIIADDGPRIIDFGIARAVDASSLTATGSVIGTYAYMSPEQIRADRADAASDVFALGAVLAFAATGSSPFDAPTLLTVVQRILDEPPALDGLDGELRRILESCLAKDPADRPAVAGLPARFAGAPAGSAPVRPPGPEHTVVLTPARPTPPHSPVQQPRPATVADLGTPPGADPYGATRTGPVPAAFAAPVPPAPGPATGRVSRRTLIFGGLAAATAAAVGATVLLRQTGVLGQDDALHGPDGIDALAFGPDGRTVAAAGPDGTIWRWDPSTRHGTVTRIDIPHYEQPGVFNRDLTVLARADENKVQLYDVATGRVTGTFTGAASFQFQDGYFDSVDLSPDGRTLAASSPKGLYVWEVPSGRTLAVHEDSKSGPTAFGPDGGLLAAGDPLQLRRLLADQVVTTVAVGPQKASKLAEFSPDGQLLAVVLVDYTVLLWNAATHQAIATLDRHKAAIQALAFHPGSRLLASADQDGTALLWDTASGSATTAFTGHGPVQALAFSPDGKTLAVGVRSGSVHLWPVH</sequence>
<dbReference type="Gene3D" id="2.130.10.10">
    <property type="entry name" value="YVTN repeat-like/Quinoprotein amine dehydrogenase"/>
    <property type="match status" value="2"/>
</dbReference>
<evidence type="ECO:0000256" key="8">
    <source>
        <dbReference type="PROSITE-ProRule" id="PRU10141"/>
    </source>
</evidence>
<evidence type="ECO:0000256" key="6">
    <source>
        <dbReference type="ARBA" id="ARBA00022840"/>
    </source>
</evidence>
<keyword evidence="5" id="KW-0418">Kinase</keyword>
<dbReference type="PROSITE" id="PS50294">
    <property type="entry name" value="WD_REPEATS_REGION"/>
    <property type="match status" value="2"/>
</dbReference>
<reference evidence="11" key="1">
    <citation type="journal article" date="2019" name="Int. J. Syst. Evol. Microbiol.">
        <title>The Global Catalogue of Microorganisms (GCM) 10K type strain sequencing project: providing services to taxonomists for standard genome sequencing and annotation.</title>
        <authorList>
            <consortium name="The Broad Institute Genomics Platform"/>
            <consortium name="The Broad Institute Genome Sequencing Center for Infectious Disease"/>
            <person name="Wu L."/>
            <person name="Ma J."/>
        </authorList>
    </citation>
    <scope>NUCLEOTIDE SEQUENCE [LARGE SCALE GENOMIC DNA]</scope>
    <source>
        <strain evidence="11">JCM 14560</strain>
    </source>
</reference>
<dbReference type="PANTHER" id="PTHR43289:SF34">
    <property type="entry name" value="SERINE_THREONINE-PROTEIN KINASE YBDM-RELATED"/>
    <property type="match status" value="1"/>
</dbReference>
<dbReference type="PROSITE" id="PS00107">
    <property type="entry name" value="PROTEIN_KINASE_ATP"/>
    <property type="match status" value="1"/>
</dbReference>
<keyword evidence="2" id="KW-0808">Transferase</keyword>
<dbReference type="PROSITE" id="PS00678">
    <property type="entry name" value="WD_REPEATS_1"/>
    <property type="match status" value="1"/>
</dbReference>
<dbReference type="SMART" id="SM00220">
    <property type="entry name" value="S_TKc"/>
    <property type="match status" value="1"/>
</dbReference>
<dbReference type="InterPro" id="IPR001680">
    <property type="entry name" value="WD40_rpt"/>
</dbReference>
<dbReference type="InterPro" id="IPR008271">
    <property type="entry name" value="Ser/Thr_kinase_AS"/>
</dbReference>
<dbReference type="CDD" id="cd14014">
    <property type="entry name" value="STKc_PknB_like"/>
    <property type="match status" value="1"/>
</dbReference>
<evidence type="ECO:0000256" key="5">
    <source>
        <dbReference type="ARBA" id="ARBA00022777"/>
    </source>
</evidence>
<evidence type="ECO:0000256" key="7">
    <source>
        <dbReference type="PROSITE-ProRule" id="PRU00221"/>
    </source>
</evidence>
<evidence type="ECO:0000259" key="9">
    <source>
        <dbReference type="PROSITE" id="PS50011"/>
    </source>
</evidence>
<dbReference type="Pfam" id="PF00069">
    <property type="entry name" value="Pkinase"/>
    <property type="match status" value="1"/>
</dbReference>
<evidence type="ECO:0000256" key="4">
    <source>
        <dbReference type="ARBA" id="ARBA00022741"/>
    </source>
</evidence>
<accession>A0ABP5LW08</accession>
<organism evidence="10 11">
    <name type="scientific">Kitasatospora kazusensis</name>
    <dbReference type="NCBI Taxonomy" id="407974"/>
    <lineage>
        <taxon>Bacteria</taxon>
        <taxon>Bacillati</taxon>
        <taxon>Actinomycetota</taxon>
        <taxon>Actinomycetes</taxon>
        <taxon>Kitasatosporales</taxon>
        <taxon>Streptomycetaceae</taxon>
        <taxon>Kitasatospora</taxon>
    </lineage>
</organism>
<keyword evidence="11" id="KW-1185">Reference proteome</keyword>
<feature type="repeat" description="WD" evidence="7">
    <location>
        <begin position="588"/>
        <end position="629"/>
    </location>
</feature>
<comment type="caution">
    <text evidence="10">The sequence shown here is derived from an EMBL/GenBank/DDBJ whole genome shotgun (WGS) entry which is preliminary data.</text>
</comment>
<dbReference type="InterPro" id="IPR011047">
    <property type="entry name" value="Quinoprotein_ADH-like_sf"/>
</dbReference>
<feature type="domain" description="Protein kinase" evidence="9">
    <location>
        <begin position="15"/>
        <end position="283"/>
    </location>
</feature>
<evidence type="ECO:0000256" key="2">
    <source>
        <dbReference type="ARBA" id="ARBA00022679"/>
    </source>
</evidence>
<evidence type="ECO:0000313" key="11">
    <source>
        <dbReference type="Proteomes" id="UP001422759"/>
    </source>
</evidence>
<dbReference type="SMART" id="SM00320">
    <property type="entry name" value="WD40"/>
    <property type="match status" value="5"/>
</dbReference>
<feature type="binding site" evidence="8">
    <location>
        <position position="43"/>
    </location>
    <ligand>
        <name>ATP</name>
        <dbReference type="ChEBI" id="CHEBI:30616"/>
    </ligand>
</feature>
<dbReference type="PANTHER" id="PTHR43289">
    <property type="entry name" value="MITOGEN-ACTIVATED PROTEIN KINASE KINASE KINASE 20-RELATED"/>
    <property type="match status" value="1"/>
</dbReference>
<feature type="repeat" description="WD" evidence="7">
    <location>
        <begin position="385"/>
        <end position="419"/>
    </location>
</feature>
<dbReference type="Pfam" id="PF00400">
    <property type="entry name" value="WD40"/>
    <property type="match status" value="3"/>
</dbReference>
<keyword evidence="6 8" id="KW-0067">ATP-binding</keyword>
<dbReference type="PROSITE" id="PS50011">
    <property type="entry name" value="PROTEIN_KINASE_DOM"/>
    <property type="match status" value="1"/>
</dbReference>
<dbReference type="InterPro" id="IPR017441">
    <property type="entry name" value="Protein_kinase_ATP_BS"/>
</dbReference>
<evidence type="ECO:0000313" key="10">
    <source>
        <dbReference type="EMBL" id="GAA2154814.1"/>
    </source>
</evidence>
<keyword evidence="1 7" id="KW-0853">WD repeat</keyword>
<dbReference type="SUPFAM" id="SSF50998">
    <property type="entry name" value="Quinoprotein alcohol dehydrogenase-like"/>
    <property type="match status" value="1"/>
</dbReference>
<dbReference type="PROSITE" id="PS00108">
    <property type="entry name" value="PROTEIN_KINASE_ST"/>
    <property type="match status" value="1"/>
</dbReference>
<dbReference type="CDD" id="cd00200">
    <property type="entry name" value="WD40"/>
    <property type="match status" value="1"/>
</dbReference>
<keyword evidence="4 8" id="KW-0547">Nucleotide-binding</keyword>